<keyword evidence="3" id="KW-1185">Reference proteome</keyword>
<feature type="compositionally biased region" description="Low complexity" evidence="1">
    <location>
        <begin position="242"/>
        <end position="252"/>
    </location>
</feature>
<name>A0ABQ3S4C0_9ACTN</name>
<accession>A0ABQ3S4C0</accession>
<evidence type="ECO:0000313" key="3">
    <source>
        <dbReference type="Proteomes" id="UP000649259"/>
    </source>
</evidence>
<evidence type="ECO:0000256" key="1">
    <source>
        <dbReference type="SAM" id="MobiDB-lite"/>
    </source>
</evidence>
<organism evidence="2 3">
    <name type="scientific">Streptomyces asoensis</name>
    <dbReference type="NCBI Taxonomy" id="249586"/>
    <lineage>
        <taxon>Bacteria</taxon>
        <taxon>Bacillati</taxon>
        <taxon>Actinomycetota</taxon>
        <taxon>Actinomycetes</taxon>
        <taxon>Kitasatosporales</taxon>
        <taxon>Streptomycetaceae</taxon>
        <taxon>Streptomyces</taxon>
    </lineage>
</organism>
<comment type="caution">
    <text evidence="2">The sequence shown here is derived from an EMBL/GenBank/DDBJ whole genome shotgun (WGS) entry which is preliminary data.</text>
</comment>
<proteinExistence type="predicted"/>
<protein>
    <submittedName>
        <fullName evidence="2">Uncharacterized protein</fullName>
    </submittedName>
</protein>
<feature type="compositionally biased region" description="Low complexity" evidence="1">
    <location>
        <begin position="145"/>
        <end position="175"/>
    </location>
</feature>
<feature type="region of interest" description="Disordered" evidence="1">
    <location>
        <begin position="141"/>
        <end position="191"/>
    </location>
</feature>
<dbReference type="Proteomes" id="UP000649259">
    <property type="component" value="Unassembled WGS sequence"/>
</dbReference>
<feature type="compositionally biased region" description="Basic and acidic residues" evidence="1">
    <location>
        <begin position="1"/>
        <end position="10"/>
    </location>
</feature>
<dbReference type="GeneID" id="91472475"/>
<gene>
    <name evidence="2" type="ORF">Saso_46290</name>
</gene>
<sequence>MGERLDDGAGHSRRREHPPLPPEAAPEGGDGAPRASRPLPPGIEALLARALLPGDPHGPGEGPDAVPPAADGSDGERLAVAAFRAARDAGAHRARTRRRDDWRPRTGPRPARSLRTTLSVLVAGLALGGAAFAAVGAAGDGHDGGAPASDRPEAPTAATATGATSAPGSRSAGPSVSPPGPSSADRPVGAQDTEAHCRAYAKVEGRGRAMEATAWRRLVTAAGGEENVPAYCAAREAADTGGAARTGKGACASRSAGDDGHPQGRTTPKAVKSPEPARTPGASGRPAAGPATGPQGSTGARESGGAAGAH</sequence>
<feature type="compositionally biased region" description="Low complexity" evidence="1">
    <location>
        <begin position="276"/>
        <end position="300"/>
    </location>
</feature>
<reference evidence="3" key="1">
    <citation type="submission" date="2023-07" db="EMBL/GenBank/DDBJ databases">
        <title>Whole genome shotgun sequence of Streptomyces cacaoi subsp. asoensis NBRC 13813.</title>
        <authorList>
            <person name="Komaki H."/>
            <person name="Tamura T."/>
        </authorList>
    </citation>
    <scope>NUCLEOTIDE SEQUENCE [LARGE SCALE GENOMIC DNA]</scope>
    <source>
        <strain evidence="3">NBRC 13813</strain>
    </source>
</reference>
<evidence type="ECO:0000313" key="2">
    <source>
        <dbReference type="EMBL" id="GHI62979.1"/>
    </source>
</evidence>
<feature type="region of interest" description="Disordered" evidence="1">
    <location>
        <begin position="1"/>
        <end position="113"/>
    </location>
</feature>
<dbReference type="EMBL" id="BNEB01000003">
    <property type="protein sequence ID" value="GHI62979.1"/>
    <property type="molecule type" value="Genomic_DNA"/>
</dbReference>
<feature type="region of interest" description="Disordered" evidence="1">
    <location>
        <begin position="242"/>
        <end position="310"/>
    </location>
</feature>
<dbReference type="RefSeq" id="WP_189920413.1">
    <property type="nucleotide sequence ID" value="NZ_BMSI01000003.1"/>
</dbReference>